<organism evidence="1 2">
    <name type="scientific">Pantoea ananatis (strain AJ13355)</name>
    <dbReference type="NCBI Taxonomy" id="932677"/>
    <lineage>
        <taxon>Bacteria</taxon>
        <taxon>Pseudomonadati</taxon>
        <taxon>Pseudomonadota</taxon>
        <taxon>Gammaproteobacteria</taxon>
        <taxon>Enterobacterales</taxon>
        <taxon>Erwiniaceae</taxon>
        <taxon>Pantoea</taxon>
    </lineage>
</organism>
<reference evidence="2" key="1">
    <citation type="journal article" date="2012" name="Appl. Microbiol. Biotechnol.">
        <title>The complete genome sequence of Pantoea ananatis AJ13355, an organism with great biotechnological potential.</title>
        <authorList>
            <person name="Hara Y."/>
            <person name="Kadotani N."/>
            <person name="Izui H."/>
            <person name="Katashkina J.I."/>
            <person name="Kuvaeva T.M."/>
            <person name="Andreeva I.G."/>
            <person name="Golubeva L.I."/>
            <person name="Malko D.B."/>
            <person name="Makeev V.J."/>
            <person name="Mashko S.V."/>
            <person name="Kozlov Y.I."/>
        </authorList>
    </citation>
    <scope>NUCLEOTIDE SEQUENCE [LARGE SCALE GENOMIC DNA]</scope>
    <source>
        <strain evidence="2">AJ13355</strain>
    </source>
</reference>
<accession>A0A0H3KZL6</accession>
<proteinExistence type="predicted"/>
<dbReference type="HOGENOM" id="CLU_117549_0_0_6"/>
<dbReference type="InterPro" id="IPR046239">
    <property type="entry name" value="DUF6272"/>
</dbReference>
<dbReference type="AlphaFoldDB" id="A0A0H3KZL6"/>
<protein>
    <submittedName>
        <fullName evidence="1">Uncharacterized protein</fullName>
    </submittedName>
</protein>
<dbReference type="EMBL" id="AP012032">
    <property type="protein sequence ID" value="BAK12621.1"/>
    <property type="molecule type" value="Genomic_DNA"/>
</dbReference>
<name>A0A0H3KZL6_PANAA</name>
<sequence>MTSPGLAFAIDCTGKKMKNESLRGLPFNTESQSGLIALQYTGFFSPQNITAMGEVVKLFLENHERSQKVRRRLFSSFVEIAQNILRYSQDSRALSHNDQLYRFGSLSLRYDDGRYYLESANLVGSDATHQLRGDLDSLRVMNADEIKQAYRNRLRAESPVWSKGANIGLLTLARDVSEPLEYCFQPLEASELSAFWLKATICHD</sequence>
<dbReference type="PATRIC" id="fig|932677.3.peg.2966"/>
<evidence type="ECO:0000313" key="2">
    <source>
        <dbReference type="Proteomes" id="UP000006690"/>
    </source>
</evidence>
<dbReference type="eggNOG" id="ENOG5031ZIC">
    <property type="taxonomic scope" value="Bacteria"/>
</dbReference>
<dbReference type="Proteomes" id="UP000006690">
    <property type="component" value="Chromosome"/>
</dbReference>
<dbReference type="KEGG" id="paj:PAJ_2541"/>
<evidence type="ECO:0000313" key="1">
    <source>
        <dbReference type="EMBL" id="BAK12621.1"/>
    </source>
</evidence>
<dbReference type="Pfam" id="PF19788">
    <property type="entry name" value="DUF6272"/>
    <property type="match status" value="1"/>
</dbReference>
<dbReference type="NCBIfam" id="NF038262">
    <property type="entry name" value="SiaB_fam_kinase"/>
    <property type="match status" value="1"/>
</dbReference>
<gene>
    <name evidence="1" type="ordered locus">PAJ_2541</name>
</gene>